<proteinExistence type="inferred from homology"/>
<dbReference type="InterPro" id="IPR007863">
    <property type="entry name" value="Peptidase_M16_C"/>
</dbReference>
<comment type="caution">
    <text evidence="5">The sequence shown here is derived from an EMBL/GenBank/DDBJ whole genome shotgun (WGS) entry which is preliminary data.</text>
</comment>
<feature type="chain" id="PRO_5046471035" evidence="2">
    <location>
        <begin position="24"/>
        <end position="964"/>
    </location>
</feature>
<evidence type="ECO:0000313" key="6">
    <source>
        <dbReference type="Proteomes" id="UP001257234"/>
    </source>
</evidence>
<name>A0ABU1ERZ0_9FLAO</name>
<dbReference type="Pfam" id="PF05193">
    <property type="entry name" value="Peptidase_M16_C"/>
    <property type="match status" value="2"/>
</dbReference>
<dbReference type="RefSeq" id="WP_309562010.1">
    <property type="nucleotide sequence ID" value="NZ_JAVJIU010000004.1"/>
</dbReference>
<protein>
    <submittedName>
        <fullName evidence="5">Insulinase family protein</fullName>
    </submittedName>
</protein>
<gene>
    <name evidence="5" type="ORF">RE431_10875</name>
</gene>
<dbReference type="PANTHER" id="PTHR11851:SF49">
    <property type="entry name" value="MITOCHONDRIAL-PROCESSING PEPTIDASE SUBUNIT ALPHA"/>
    <property type="match status" value="1"/>
</dbReference>
<sequence>MYQYLKKIIGLIALIIFSYPTQAQLGNSNQETTLAVDNSIRYGKLDNGLTYYIKPINGAKEKVFLKFHVKAGINQQEANQLDIAHAIEHIAFHPTKNFPNSIYSEKLLDGLGMHLYDIYAYSGRTTVYSFDAPNNDPKTINTALTWFKDISNELVLSNPVIEKVRGELRQEYITRGSDNRDKFAAESKLMSKMFPTFSDKSNFLSYNKSFKPEVLRKFYKNWYRPDLTAVSIVGSIEDVDDLESKLKNIFSETIYRENKLKYKNDAIQYLSLPNQFKKVKRVPDTIKGYLDDFVETWLIYRYESAKINTWEDLQNEKIKRIFNNVLMERLHRKSEVYNSSFTVSSHLPYKKNQNPNIPGLVIKIKSENNSERKAINETMKAIQQLKQFGVTEKEWKKYRFVEKANENSIPYWIEQIDKHFLYDEAIPSNKSSYLAQWIESLSRESFNLKLKNLFPEMPEDIGIIAPAGHLALQFKEKQIRQLIAKANKKSYQSYKLVETSKNLSSELNISKLKEKKIISRSIGISGAKEIILENGVRLILKPNKISSDIKDREILIKGVSPNGASCFPQDDFYSAVNSVQIIKHSGVGSMNKFVLDRFLDSKGIKKGPVSYVDFRETAIQGAAKSIDQLETVLQLIHLYFTKPRKDRIAYKDWQKEKFKNYKNPKGADVMSTDLYNYIRNITGDSTVAGDGVFGLKLLTGTENYQGMLKTDLNRSYEIYHELFGNAQDFTFIINGDFNTKIILPILQKYLGNLPKGKDSFCNHIPKIQTKFEGPLTKEITAKGRYKIEGVQYYSSFIFPVKNPDNWKEQIKVDALGWLLYHKMLQLRFKKGYALYSVGSGGRFNKDLSRYEIGIRLLAKSEDLNALRQEFDKIISNIKSGNIDESTFSASTHRLYSSYSVQTAKDSKEIQNKLYNHYHYNQPWIKPAEIEKFVKSLTSKDIAETAKKYCHEDNLIEVIMKDKQI</sequence>
<dbReference type="PANTHER" id="PTHR11851">
    <property type="entry name" value="METALLOPROTEASE"/>
    <property type="match status" value="1"/>
</dbReference>
<dbReference type="Pfam" id="PF00675">
    <property type="entry name" value="Peptidase_M16"/>
    <property type="match status" value="1"/>
</dbReference>
<feature type="domain" description="Peptidase M16 C-terminal" evidence="4">
    <location>
        <begin position="719"/>
        <end position="888"/>
    </location>
</feature>
<comment type="similarity">
    <text evidence="1">Belongs to the peptidase M16 family.</text>
</comment>
<evidence type="ECO:0000313" key="5">
    <source>
        <dbReference type="EMBL" id="MDR5591141.1"/>
    </source>
</evidence>
<dbReference type="Proteomes" id="UP001257234">
    <property type="component" value="Unassembled WGS sequence"/>
</dbReference>
<dbReference type="InterPro" id="IPR011765">
    <property type="entry name" value="Pept_M16_N"/>
</dbReference>
<dbReference type="EMBL" id="JAVJIU010000004">
    <property type="protein sequence ID" value="MDR5591141.1"/>
    <property type="molecule type" value="Genomic_DNA"/>
</dbReference>
<dbReference type="Gene3D" id="3.30.830.10">
    <property type="entry name" value="Metalloenzyme, LuxS/M16 peptidase-like"/>
    <property type="match status" value="2"/>
</dbReference>
<evidence type="ECO:0000259" key="3">
    <source>
        <dbReference type="Pfam" id="PF00675"/>
    </source>
</evidence>
<feature type="domain" description="Peptidase M16 C-terminal" evidence="4">
    <location>
        <begin position="210"/>
        <end position="399"/>
    </location>
</feature>
<evidence type="ECO:0000256" key="2">
    <source>
        <dbReference type="SAM" id="SignalP"/>
    </source>
</evidence>
<evidence type="ECO:0000256" key="1">
    <source>
        <dbReference type="ARBA" id="ARBA00007261"/>
    </source>
</evidence>
<accession>A0ABU1ERZ0</accession>
<organism evidence="5 6">
    <name type="scientific">Christiangramia sediminicola</name>
    <dbReference type="NCBI Taxonomy" id="3073267"/>
    <lineage>
        <taxon>Bacteria</taxon>
        <taxon>Pseudomonadati</taxon>
        <taxon>Bacteroidota</taxon>
        <taxon>Flavobacteriia</taxon>
        <taxon>Flavobacteriales</taxon>
        <taxon>Flavobacteriaceae</taxon>
        <taxon>Christiangramia</taxon>
    </lineage>
</organism>
<dbReference type="InterPro" id="IPR011249">
    <property type="entry name" value="Metalloenz_LuxS/M16"/>
</dbReference>
<feature type="domain" description="Peptidase M16 N-terminal" evidence="3">
    <location>
        <begin position="62"/>
        <end position="172"/>
    </location>
</feature>
<dbReference type="InterPro" id="IPR050361">
    <property type="entry name" value="MPP/UQCRC_Complex"/>
</dbReference>
<keyword evidence="6" id="KW-1185">Reference proteome</keyword>
<keyword evidence="2" id="KW-0732">Signal</keyword>
<dbReference type="SUPFAM" id="SSF63411">
    <property type="entry name" value="LuxS/MPP-like metallohydrolase"/>
    <property type="match status" value="2"/>
</dbReference>
<reference evidence="6" key="1">
    <citation type="submission" date="2023-07" db="EMBL/GenBank/DDBJ databases">
        <title>Christiangramia sp. SM2212., a novel bacterium of the family Flavobacteriaceae isolated from the sea sediment.</title>
        <authorList>
            <person name="Wang J."/>
            <person name="Zhang X."/>
        </authorList>
    </citation>
    <scope>NUCLEOTIDE SEQUENCE [LARGE SCALE GENOMIC DNA]</scope>
    <source>
        <strain evidence="6">SM2212</strain>
    </source>
</reference>
<feature type="signal peptide" evidence="2">
    <location>
        <begin position="1"/>
        <end position="23"/>
    </location>
</feature>
<evidence type="ECO:0000259" key="4">
    <source>
        <dbReference type="Pfam" id="PF05193"/>
    </source>
</evidence>